<dbReference type="RefSeq" id="WP_367721750.1">
    <property type="nucleotide sequence ID" value="NZ_JBFOCI010000001.1"/>
</dbReference>
<keyword evidence="5" id="KW-0574">Periplasm</keyword>
<evidence type="ECO:0000256" key="5">
    <source>
        <dbReference type="ARBA" id="ARBA00022764"/>
    </source>
</evidence>
<evidence type="ECO:0000256" key="4">
    <source>
        <dbReference type="ARBA" id="ARBA00022723"/>
    </source>
</evidence>
<evidence type="ECO:0000313" key="11">
    <source>
        <dbReference type="EMBL" id="MEW9804709.1"/>
    </source>
</evidence>
<keyword evidence="3" id="KW-0813">Transport</keyword>
<evidence type="ECO:0000259" key="10">
    <source>
        <dbReference type="Pfam" id="PF00127"/>
    </source>
</evidence>
<dbReference type="CDD" id="cd04218">
    <property type="entry name" value="Pseudoazurin"/>
    <property type="match status" value="1"/>
</dbReference>
<dbReference type="Pfam" id="PF00127">
    <property type="entry name" value="Copper-bind"/>
    <property type="match status" value="1"/>
</dbReference>
<evidence type="ECO:0000256" key="8">
    <source>
        <dbReference type="NCBIfam" id="TIGR02375"/>
    </source>
</evidence>
<dbReference type="InterPro" id="IPR001235">
    <property type="entry name" value="Copper_blue_Plastocyanin"/>
</dbReference>
<feature type="chain" id="PRO_5045886540" description="Pseudoazurin" evidence="9">
    <location>
        <begin position="23"/>
        <end position="146"/>
    </location>
</feature>
<keyword evidence="7" id="KW-0186">Copper</keyword>
<comment type="subcellular location">
    <subcellularLocation>
        <location evidence="2">Periplasm</location>
    </subcellularLocation>
</comment>
<dbReference type="SUPFAM" id="SSF49503">
    <property type="entry name" value="Cupredoxins"/>
    <property type="match status" value="1"/>
</dbReference>
<reference evidence="11 12" key="1">
    <citation type="submission" date="2024-06" db="EMBL/GenBank/DDBJ databases">
        <authorList>
            <person name="Tuo L."/>
        </authorList>
    </citation>
    <scope>NUCLEOTIDE SEQUENCE [LARGE SCALE GENOMIC DNA]</scope>
    <source>
        <strain evidence="11 12">ZMM04-5</strain>
    </source>
</reference>
<protein>
    <recommendedName>
        <fullName evidence="8">Pseudoazurin</fullName>
    </recommendedName>
</protein>
<keyword evidence="4" id="KW-0479">Metal-binding</keyword>
<comment type="cofactor">
    <cofactor evidence="1">
        <name>Cu cation</name>
        <dbReference type="ChEBI" id="CHEBI:23378"/>
    </cofactor>
</comment>
<proteinExistence type="predicted"/>
<keyword evidence="9" id="KW-0732">Signal</keyword>
<feature type="domain" description="Blue (type 1) copper" evidence="10">
    <location>
        <begin position="28"/>
        <end position="114"/>
    </location>
</feature>
<dbReference type="InterPro" id="IPR012745">
    <property type="entry name" value="Pseudoazurin"/>
</dbReference>
<comment type="caution">
    <text evidence="11">The sequence shown here is derived from an EMBL/GenBank/DDBJ whole genome shotgun (WGS) entry which is preliminary data.</text>
</comment>
<dbReference type="InterPro" id="IPR000923">
    <property type="entry name" value="BlueCu_1"/>
</dbReference>
<evidence type="ECO:0000256" key="1">
    <source>
        <dbReference type="ARBA" id="ARBA00001935"/>
    </source>
</evidence>
<dbReference type="InterPro" id="IPR002386">
    <property type="entry name" value="Amicyanin/Pseudoazurin"/>
</dbReference>
<keyword evidence="6" id="KW-0249">Electron transport</keyword>
<dbReference type="InterPro" id="IPR008972">
    <property type="entry name" value="Cupredoxin"/>
</dbReference>
<evidence type="ECO:0000313" key="12">
    <source>
        <dbReference type="Proteomes" id="UP001556196"/>
    </source>
</evidence>
<dbReference type="PRINTS" id="PR00155">
    <property type="entry name" value="AMICYANIN"/>
</dbReference>
<evidence type="ECO:0000256" key="3">
    <source>
        <dbReference type="ARBA" id="ARBA00022448"/>
    </source>
</evidence>
<evidence type="ECO:0000256" key="2">
    <source>
        <dbReference type="ARBA" id="ARBA00004418"/>
    </source>
</evidence>
<dbReference type="EMBL" id="JBFOCI010000001">
    <property type="protein sequence ID" value="MEW9804709.1"/>
    <property type="molecule type" value="Genomic_DNA"/>
</dbReference>
<sequence length="146" mass="15553">MKPLLTLATAAALMLGAGGAWAAEHEIHMLNKGEKGNMVFVPDFVQAAPGDTIRFVPTDKTHNVESIAKMIPEGAEPFKGKVNEEVTLALTAEGVYGVKCMPHYAMGMVAVVVVGNPVNLEDAKAVKHPGMARKRFEAIFAEIPAN</sequence>
<evidence type="ECO:0000256" key="9">
    <source>
        <dbReference type="SAM" id="SignalP"/>
    </source>
</evidence>
<feature type="signal peptide" evidence="9">
    <location>
        <begin position="1"/>
        <end position="22"/>
    </location>
</feature>
<dbReference type="Proteomes" id="UP001556196">
    <property type="component" value="Unassembled WGS sequence"/>
</dbReference>
<organism evidence="11 12">
    <name type="scientific">Mesorhizobium marinum</name>
    <dbReference type="NCBI Taxonomy" id="3228790"/>
    <lineage>
        <taxon>Bacteria</taxon>
        <taxon>Pseudomonadati</taxon>
        <taxon>Pseudomonadota</taxon>
        <taxon>Alphaproteobacteria</taxon>
        <taxon>Hyphomicrobiales</taxon>
        <taxon>Phyllobacteriaceae</taxon>
        <taxon>Mesorhizobium</taxon>
    </lineage>
</organism>
<gene>
    <name evidence="11" type="ORF">ABUE31_01765</name>
</gene>
<keyword evidence="12" id="KW-1185">Reference proteome</keyword>
<evidence type="ECO:0000256" key="7">
    <source>
        <dbReference type="ARBA" id="ARBA00023008"/>
    </source>
</evidence>
<name>A0ABV3QUG4_9HYPH</name>
<dbReference type="PRINTS" id="PR00156">
    <property type="entry name" value="COPPERBLUE"/>
</dbReference>
<dbReference type="Gene3D" id="2.60.40.420">
    <property type="entry name" value="Cupredoxins - blue copper proteins"/>
    <property type="match status" value="1"/>
</dbReference>
<dbReference type="NCBIfam" id="TIGR02375">
    <property type="entry name" value="pseudoazurin"/>
    <property type="match status" value="1"/>
</dbReference>
<accession>A0ABV3QUG4</accession>
<evidence type="ECO:0000256" key="6">
    <source>
        <dbReference type="ARBA" id="ARBA00022982"/>
    </source>
</evidence>